<comment type="caution">
    <text evidence="1">The sequence shown here is derived from an EMBL/GenBank/DDBJ whole genome shotgun (WGS) entry which is preliminary data.</text>
</comment>
<reference evidence="1 2" key="1">
    <citation type="submission" date="2015-11" db="EMBL/GenBank/DDBJ databases">
        <title>Expanding the genomic diversity of Burkholderia species for the development of highly accurate diagnostics.</title>
        <authorList>
            <person name="Sahl J."/>
            <person name="Keim P."/>
            <person name="Wagner D."/>
        </authorList>
    </citation>
    <scope>NUCLEOTIDE SEQUENCE [LARGE SCALE GENOMIC DNA]</scope>
    <source>
        <strain evidence="1 2">MSMB793WGS</strain>
    </source>
</reference>
<organism evidence="1 2">
    <name type="scientific">Burkholderia territorii</name>
    <dbReference type="NCBI Taxonomy" id="1503055"/>
    <lineage>
        <taxon>Bacteria</taxon>
        <taxon>Pseudomonadati</taxon>
        <taxon>Pseudomonadota</taxon>
        <taxon>Betaproteobacteria</taxon>
        <taxon>Burkholderiales</taxon>
        <taxon>Burkholderiaceae</taxon>
        <taxon>Burkholderia</taxon>
        <taxon>Burkholderia cepacia complex</taxon>
    </lineage>
</organism>
<dbReference type="InterPro" id="IPR039437">
    <property type="entry name" value="FrzH/put_lumazine-bd"/>
</dbReference>
<protein>
    <recommendedName>
        <fullName evidence="3">Nuclear transport factor 2 family protein</fullName>
    </recommendedName>
</protein>
<sequence length="125" mass="13949">MNDRVLIEQAIAHYAEGGTAGDPQRVALAFDPSASMQFIKEGGLQTVPIARFFTDFIKPGVMQQRTVRIETIDITGSAASAKVVIDYATHRFTDYFNLLKIDGKWLIVSKIFHRSELAPQTKSYV</sequence>
<dbReference type="SUPFAM" id="SSF54427">
    <property type="entry name" value="NTF2-like"/>
    <property type="match status" value="1"/>
</dbReference>
<dbReference type="EMBL" id="LPLZ01000017">
    <property type="protein sequence ID" value="KWN22025.1"/>
    <property type="molecule type" value="Genomic_DNA"/>
</dbReference>
<evidence type="ECO:0000313" key="1">
    <source>
        <dbReference type="EMBL" id="KWN22025.1"/>
    </source>
</evidence>
<evidence type="ECO:0008006" key="3">
    <source>
        <dbReference type="Google" id="ProtNLM"/>
    </source>
</evidence>
<accession>A0A108F2X0</accession>
<dbReference type="RefSeq" id="WP_060346283.1">
    <property type="nucleotide sequence ID" value="NZ_LPLZ01000017.1"/>
</dbReference>
<name>A0A108F2X0_9BURK</name>
<dbReference type="Gene3D" id="3.10.450.50">
    <property type="match status" value="1"/>
</dbReference>
<proteinExistence type="predicted"/>
<dbReference type="Pfam" id="PF12893">
    <property type="entry name" value="Lumazine_bd_2"/>
    <property type="match status" value="1"/>
</dbReference>
<dbReference type="Proteomes" id="UP000068016">
    <property type="component" value="Unassembled WGS sequence"/>
</dbReference>
<evidence type="ECO:0000313" key="2">
    <source>
        <dbReference type="Proteomes" id="UP000068016"/>
    </source>
</evidence>
<dbReference type="InterPro" id="IPR032710">
    <property type="entry name" value="NTF2-like_dom_sf"/>
</dbReference>
<dbReference type="CDD" id="cd00531">
    <property type="entry name" value="NTF2_like"/>
    <property type="match status" value="1"/>
</dbReference>
<dbReference type="AlphaFoldDB" id="A0A108F2X0"/>
<gene>
    <name evidence="1" type="ORF">WT83_04970</name>
</gene>